<evidence type="ECO:0000256" key="4">
    <source>
        <dbReference type="PROSITE-ProRule" id="PRU00175"/>
    </source>
</evidence>
<keyword evidence="3" id="KW-0862">Zinc</keyword>
<dbReference type="GO" id="GO:0061630">
    <property type="term" value="F:ubiquitin protein ligase activity"/>
    <property type="evidence" value="ECO:0007669"/>
    <property type="project" value="TreeGrafter"/>
</dbReference>
<dbReference type="CDD" id="cd16473">
    <property type="entry name" value="RING-H2_RNF103"/>
    <property type="match status" value="1"/>
</dbReference>
<evidence type="ECO:0000256" key="5">
    <source>
        <dbReference type="SAM" id="MobiDB-lite"/>
    </source>
</evidence>
<dbReference type="GO" id="GO:0008270">
    <property type="term" value="F:zinc ion binding"/>
    <property type="evidence" value="ECO:0007669"/>
    <property type="project" value="UniProtKB-KW"/>
</dbReference>
<dbReference type="Proteomes" id="UP000070133">
    <property type="component" value="Unassembled WGS sequence"/>
</dbReference>
<dbReference type="STRING" id="321146.A0A139GWB9"/>
<evidence type="ECO:0000256" key="3">
    <source>
        <dbReference type="ARBA" id="ARBA00022833"/>
    </source>
</evidence>
<gene>
    <name evidence="7" type="ORF">AC578_1720</name>
</gene>
<organism evidence="7 8">
    <name type="scientific">Pseudocercospora eumusae</name>
    <dbReference type="NCBI Taxonomy" id="321146"/>
    <lineage>
        <taxon>Eukaryota</taxon>
        <taxon>Fungi</taxon>
        <taxon>Dikarya</taxon>
        <taxon>Ascomycota</taxon>
        <taxon>Pezizomycotina</taxon>
        <taxon>Dothideomycetes</taxon>
        <taxon>Dothideomycetidae</taxon>
        <taxon>Mycosphaerellales</taxon>
        <taxon>Mycosphaerellaceae</taxon>
        <taxon>Pseudocercospora</taxon>
    </lineage>
</organism>
<dbReference type="PANTHER" id="PTHR45931">
    <property type="entry name" value="SI:CH211-59O9.10"/>
    <property type="match status" value="1"/>
</dbReference>
<dbReference type="PROSITE" id="PS50089">
    <property type="entry name" value="ZF_RING_2"/>
    <property type="match status" value="1"/>
</dbReference>
<keyword evidence="2 4" id="KW-0863">Zinc-finger</keyword>
<proteinExistence type="predicted"/>
<dbReference type="AlphaFoldDB" id="A0A139GWB9"/>
<feature type="region of interest" description="Disordered" evidence="5">
    <location>
        <begin position="1"/>
        <end position="22"/>
    </location>
</feature>
<evidence type="ECO:0000313" key="7">
    <source>
        <dbReference type="EMBL" id="KXS94476.1"/>
    </source>
</evidence>
<dbReference type="InterPro" id="IPR001841">
    <property type="entry name" value="Znf_RING"/>
</dbReference>
<keyword evidence="8" id="KW-1185">Reference proteome</keyword>
<dbReference type="SMART" id="SM00184">
    <property type="entry name" value="RING"/>
    <property type="match status" value="1"/>
</dbReference>
<dbReference type="PANTHER" id="PTHR45931:SF16">
    <property type="entry name" value="RING_U-BOX SUPERFAMILY PROTEIN"/>
    <property type="match status" value="1"/>
</dbReference>
<dbReference type="EMBL" id="LFZN01000285">
    <property type="protein sequence ID" value="KXS94476.1"/>
    <property type="molecule type" value="Genomic_DNA"/>
</dbReference>
<dbReference type="InterPro" id="IPR013083">
    <property type="entry name" value="Znf_RING/FYVE/PHD"/>
</dbReference>
<name>A0A139GWB9_9PEZI</name>
<evidence type="ECO:0000256" key="2">
    <source>
        <dbReference type="ARBA" id="ARBA00022771"/>
    </source>
</evidence>
<feature type="domain" description="RING-type" evidence="6">
    <location>
        <begin position="341"/>
        <end position="383"/>
    </location>
</feature>
<keyword evidence="1" id="KW-0479">Metal-binding</keyword>
<evidence type="ECO:0000256" key="1">
    <source>
        <dbReference type="ARBA" id="ARBA00022723"/>
    </source>
</evidence>
<comment type="caution">
    <text evidence="7">The sequence shown here is derived from an EMBL/GenBank/DDBJ whole genome shotgun (WGS) entry which is preliminary data.</text>
</comment>
<dbReference type="GO" id="GO:0006511">
    <property type="term" value="P:ubiquitin-dependent protein catabolic process"/>
    <property type="evidence" value="ECO:0007669"/>
    <property type="project" value="TreeGrafter"/>
</dbReference>
<evidence type="ECO:0000259" key="6">
    <source>
        <dbReference type="PROSITE" id="PS50089"/>
    </source>
</evidence>
<dbReference type="GO" id="GO:0005634">
    <property type="term" value="C:nucleus"/>
    <property type="evidence" value="ECO:0007669"/>
    <property type="project" value="TreeGrafter"/>
</dbReference>
<dbReference type="Pfam" id="PF13639">
    <property type="entry name" value="zf-RING_2"/>
    <property type="match status" value="1"/>
</dbReference>
<sequence>MAGHDSRRSRAPAAANRPSEPDAEKLLERSNINFWNLTLAQHPPRKGDVYVLKHQTAGRSTSSQLQLLMVFAVGYCLGQSHVMVADLLAPELDFWQYEDIRVKSNLERLRQNPERCQELARHARPLSSIVAAPDAFVMLNPPSNVISKLRRGGHCLNPMCYDGYCEFPEMVYAFYPELRAGRSTAEMDKLVNVPSPNLVLCPDCHGVDLTRHDEELAILWSRDRFPDIRECWEHIQRVQTKRAAVGLTPFTTRHTVNYMHAFEISYRHGSTQLHVVGRYADCFVIPGEEETTLPAEHSDFWDPHEPENPSPKTSKKAIARLRHQKFLSYRTTNPDEPQTSCSVCLDDFTNASTVIRLDCKHVFHAKCIVTWLEKSKNSCPLCRKEVTERASPEEEISEQDTED</sequence>
<dbReference type="OrthoDB" id="3791828at2759"/>
<accession>A0A139GWB9</accession>
<dbReference type="InterPro" id="IPR051834">
    <property type="entry name" value="RING_finger_E3_ligase"/>
</dbReference>
<dbReference type="SUPFAM" id="SSF57850">
    <property type="entry name" value="RING/U-box"/>
    <property type="match status" value="1"/>
</dbReference>
<protein>
    <recommendedName>
        <fullName evidence="6">RING-type domain-containing protein</fullName>
    </recommendedName>
</protein>
<reference evidence="7 8" key="1">
    <citation type="submission" date="2015-07" db="EMBL/GenBank/DDBJ databases">
        <title>Comparative genomics of the Sigatoka disease complex on banana suggests a link between parallel evolutionary changes in Pseudocercospora fijiensis and Pseudocercospora eumusae and increased virulence on the banana host.</title>
        <authorList>
            <person name="Chang T.-C."/>
            <person name="Salvucci A."/>
            <person name="Crous P.W."/>
            <person name="Stergiopoulos I."/>
        </authorList>
    </citation>
    <scope>NUCLEOTIDE SEQUENCE [LARGE SCALE GENOMIC DNA]</scope>
    <source>
        <strain evidence="7 8">CBS 114824</strain>
    </source>
</reference>
<evidence type="ECO:0000313" key="8">
    <source>
        <dbReference type="Proteomes" id="UP000070133"/>
    </source>
</evidence>
<dbReference type="Gene3D" id="3.30.40.10">
    <property type="entry name" value="Zinc/RING finger domain, C3HC4 (zinc finger)"/>
    <property type="match status" value="1"/>
</dbReference>